<evidence type="ECO:0000313" key="2">
    <source>
        <dbReference type="Proteomes" id="UP000827872"/>
    </source>
</evidence>
<comment type="caution">
    <text evidence="1">The sequence shown here is derived from an EMBL/GenBank/DDBJ whole genome shotgun (WGS) entry which is preliminary data.</text>
</comment>
<reference evidence="1" key="1">
    <citation type="submission" date="2021-08" db="EMBL/GenBank/DDBJ databases">
        <title>The first chromosome-level gecko genome reveals the dynamic sex chromosomes of Neotropical dwarf geckos (Sphaerodactylidae: Sphaerodactylus).</title>
        <authorList>
            <person name="Pinto B.J."/>
            <person name="Keating S.E."/>
            <person name="Gamble T."/>
        </authorList>
    </citation>
    <scope>NUCLEOTIDE SEQUENCE</scope>
    <source>
        <strain evidence="1">TG3544</strain>
    </source>
</reference>
<dbReference type="EMBL" id="CM037616">
    <property type="protein sequence ID" value="KAH7991538.1"/>
    <property type="molecule type" value="Genomic_DNA"/>
</dbReference>
<sequence>MKDDVSILEPFLEDGDYSNLIPVQRVSCRDKLWGILPQRSAASCLDLWSRFDYGMACFSHKPLKEKATMTEATGSPVKRTIWALLMILIFLAIVLIVMSVVYICFIWCPWSQPTQAEVGRIRGWENITEVISVVPEKLSVATLLKAQSEEPPWGAVRNCLDKAVLKFSEEPDVLKKNARMVLQCNGTRREFLSGEGGNDIEVVWINGRAEYLVHEASLEVRVARLGQHPLPLNLTTIIGVRQDLAVHGALEELQGCLDKVVQEFPYEPIVVQNSAKLVISCGADLNFVSGEQQTEIVVYRENNTNGEIQYQVKATGWAWLENKC</sequence>
<keyword evidence="2" id="KW-1185">Reference proteome</keyword>
<accession>A0ACB8EGJ2</accession>
<protein>
    <submittedName>
        <fullName evidence="1">Uncharacterized protein</fullName>
    </submittedName>
</protein>
<gene>
    <name evidence="1" type="ORF">K3G42_007131</name>
</gene>
<organism evidence="1 2">
    <name type="scientific">Sphaerodactylus townsendi</name>
    <dbReference type="NCBI Taxonomy" id="933632"/>
    <lineage>
        <taxon>Eukaryota</taxon>
        <taxon>Metazoa</taxon>
        <taxon>Chordata</taxon>
        <taxon>Craniata</taxon>
        <taxon>Vertebrata</taxon>
        <taxon>Euteleostomi</taxon>
        <taxon>Lepidosauria</taxon>
        <taxon>Squamata</taxon>
        <taxon>Bifurcata</taxon>
        <taxon>Gekkota</taxon>
        <taxon>Sphaerodactylidae</taxon>
        <taxon>Sphaerodactylus</taxon>
    </lineage>
</organism>
<name>A0ACB8EGJ2_9SAUR</name>
<proteinExistence type="predicted"/>
<evidence type="ECO:0000313" key="1">
    <source>
        <dbReference type="EMBL" id="KAH7991538.1"/>
    </source>
</evidence>
<dbReference type="Proteomes" id="UP000827872">
    <property type="component" value="Linkage Group LG03"/>
</dbReference>